<comment type="similarity">
    <text evidence="2">Belongs to the rickettsiale 17 kDa surface antigen family.</text>
</comment>
<feature type="compositionally biased region" description="Basic and acidic residues" evidence="5">
    <location>
        <begin position="190"/>
        <end position="199"/>
    </location>
</feature>
<gene>
    <name evidence="8" type="ORF">DDF65_22875</name>
</gene>
<dbReference type="Pfam" id="PF05433">
    <property type="entry name" value="Rick_17kDa_Anti"/>
    <property type="match status" value="1"/>
</dbReference>
<comment type="caution">
    <text evidence="8">The sequence shown here is derived from an EMBL/GenBank/DDBJ whole genome shotgun (WGS) entry which is preliminary data.</text>
</comment>
<evidence type="ECO:0000256" key="2">
    <source>
        <dbReference type="ARBA" id="ARBA00008681"/>
    </source>
</evidence>
<keyword evidence="4" id="KW-0449">Lipoprotein</keyword>
<comment type="subcellular location">
    <subcellularLocation>
        <location evidence="1">Cell outer membrane</location>
        <topology evidence="1">Lipid-anchor</topology>
    </subcellularLocation>
</comment>
<name>A0A2T9IXV8_9CAUL</name>
<dbReference type="EMBL" id="QDKP01000064">
    <property type="protein sequence ID" value="PVM71942.1"/>
    <property type="molecule type" value="Genomic_DNA"/>
</dbReference>
<evidence type="ECO:0000256" key="5">
    <source>
        <dbReference type="SAM" id="MobiDB-lite"/>
    </source>
</evidence>
<keyword evidence="6" id="KW-0732">Signal</keyword>
<feature type="compositionally biased region" description="Basic and acidic residues" evidence="5">
    <location>
        <begin position="128"/>
        <end position="144"/>
    </location>
</feature>
<evidence type="ECO:0000259" key="7">
    <source>
        <dbReference type="Pfam" id="PF05433"/>
    </source>
</evidence>
<feature type="region of interest" description="Disordered" evidence="5">
    <location>
        <begin position="190"/>
        <end position="220"/>
    </location>
</feature>
<evidence type="ECO:0000313" key="9">
    <source>
        <dbReference type="Proteomes" id="UP000244913"/>
    </source>
</evidence>
<feature type="region of interest" description="Disordered" evidence="5">
    <location>
        <begin position="128"/>
        <end position="167"/>
    </location>
</feature>
<evidence type="ECO:0000256" key="1">
    <source>
        <dbReference type="ARBA" id="ARBA00004459"/>
    </source>
</evidence>
<feature type="signal peptide" evidence="6">
    <location>
        <begin position="1"/>
        <end position="24"/>
    </location>
</feature>
<accession>A0A2T9IXV8</accession>
<evidence type="ECO:0000256" key="3">
    <source>
        <dbReference type="ARBA" id="ARBA00015281"/>
    </source>
</evidence>
<evidence type="ECO:0000256" key="4">
    <source>
        <dbReference type="ARBA" id="ARBA00023288"/>
    </source>
</evidence>
<feature type="domain" description="Glycine zipper 2TM" evidence="7">
    <location>
        <begin position="230"/>
        <end position="271"/>
    </location>
</feature>
<evidence type="ECO:0000256" key="6">
    <source>
        <dbReference type="SAM" id="SignalP"/>
    </source>
</evidence>
<protein>
    <recommendedName>
        <fullName evidence="3">17 kDa surface antigen</fullName>
    </recommendedName>
</protein>
<reference evidence="8 9" key="1">
    <citation type="submission" date="2018-04" db="EMBL/GenBank/DDBJ databases">
        <title>The genome sequence of Caulobacter sp. 736.</title>
        <authorList>
            <person name="Gao J."/>
            <person name="Sun J."/>
        </authorList>
    </citation>
    <scope>NUCLEOTIDE SEQUENCE [LARGE SCALE GENOMIC DNA]</scope>
    <source>
        <strain evidence="8 9">736</strain>
    </source>
</reference>
<keyword evidence="9" id="KW-1185">Reference proteome</keyword>
<feature type="compositionally biased region" description="Basic and acidic residues" evidence="5">
    <location>
        <begin position="152"/>
        <end position="167"/>
    </location>
</feature>
<organism evidence="8 9">
    <name type="scientific">Caulobacter radicis</name>
    <dbReference type="NCBI Taxonomy" id="2172650"/>
    <lineage>
        <taxon>Bacteria</taxon>
        <taxon>Pseudomonadati</taxon>
        <taxon>Pseudomonadota</taxon>
        <taxon>Alphaproteobacteria</taxon>
        <taxon>Caulobacterales</taxon>
        <taxon>Caulobacteraceae</taxon>
        <taxon>Caulobacter</taxon>
    </lineage>
</organism>
<dbReference type="GO" id="GO:0009279">
    <property type="term" value="C:cell outer membrane"/>
    <property type="evidence" value="ECO:0007669"/>
    <property type="project" value="UniProtKB-SubCell"/>
</dbReference>
<proteinExistence type="inferred from homology"/>
<evidence type="ECO:0000313" key="8">
    <source>
        <dbReference type="EMBL" id="PVM71942.1"/>
    </source>
</evidence>
<dbReference type="AlphaFoldDB" id="A0A2T9IXV8"/>
<dbReference type="Proteomes" id="UP000244913">
    <property type="component" value="Unassembled WGS sequence"/>
</dbReference>
<dbReference type="RefSeq" id="WP_116569821.1">
    <property type="nucleotide sequence ID" value="NZ_QDKP01000064.1"/>
</dbReference>
<dbReference type="InterPro" id="IPR008816">
    <property type="entry name" value="Gly_zipper_2TM_dom"/>
</dbReference>
<feature type="chain" id="PRO_5015575761" description="17 kDa surface antigen" evidence="6">
    <location>
        <begin position="25"/>
        <end position="350"/>
    </location>
</feature>
<sequence length="350" mass="39749">MTSRRMAWLMAGAVAISTAAPALAQDAGYQQQLRTYEEQRSSYEARRADYDSRQAQYDADRAAYERARSDYDRRYGSGAYDRRYPDEARRWRTPAYPTSNDYYGEQRQFEADRAAYERARDRYDARNGRGAYDRRYPDEARRFDTSGYDNRNSADYDAQRRQWESDRAAYERARDDYDRRYGRGAYDRRYPTEAGRWDDGPPPPAYAGGSGLSGGYTDPCRDDAKRNATAGGVIGALAGAVIGSNVAARNARTEGAVLGALAGAGVGAAIGNSAAKARCDTRGQYWSYEDTVPYRESAEYRDRAGGYSEWNRYSERKCRLAPAQTEYQGRNETRYVRVCPDNDNRYRLEG</sequence>